<feature type="transmembrane region" description="Helical" evidence="1">
    <location>
        <begin position="12"/>
        <end position="30"/>
    </location>
</feature>
<reference evidence="2" key="1">
    <citation type="submission" date="2018-05" db="EMBL/GenBank/DDBJ databases">
        <authorList>
            <person name="Lanie J.A."/>
            <person name="Ng W.-L."/>
            <person name="Kazmierczak K.M."/>
            <person name="Andrzejewski T.M."/>
            <person name="Davidsen T.M."/>
            <person name="Wayne K.J."/>
            <person name="Tettelin H."/>
            <person name="Glass J.I."/>
            <person name="Rusch D."/>
            <person name="Podicherti R."/>
            <person name="Tsui H.-C.T."/>
            <person name="Winkler M.E."/>
        </authorList>
    </citation>
    <scope>NUCLEOTIDE SEQUENCE</scope>
</reference>
<keyword evidence="1" id="KW-0812">Transmembrane</keyword>
<accession>A0A382XHQ5</accession>
<evidence type="ECO:0000256" key="1">
    <source>
        <dbReference type="SAM" id="Phobius"/>
    </source>
</evidence>
<gene>
    <name evidence="2" type="ORF">METZ01_LOCUS423327</name>
</gene>
<dbReference type="AlphaFoldDB" id="A0A382XHQ5"/>
<keyword evidence="1" id="KW-1133">Transmembrane helix</keyword>
<feature type="transmembrane region" description="Helical" evidence="1">
    <location>
        <begin position="42"/>
        <end position="65"/>
    </location>
</feature>
<sequence>MNGIWDKIKNSNIVKVATAYGVVCWILLQIQDAVLPTIGAPIWAAQIILFIILIGFPIAVLIAWASEINTKPNINDEDKFT</sequence>
<proteinExistence type="predicted"/>
<organism evidence="2">
    <name type="scientific">marine metagenome</name>
    <dbReference type="NCBI Taxonomy" id="408172"/>
    <lineage>
        <taxon>unclassified sequences</taxon>
        <taxon>metagenomes</taxon>
        <taxon>ecological metagenomes</taxon>
    </lineage>
</organism>
<feature type="non-terminal residue" evidence="2">
    <location>
        <position position="81"/>
    </location>
</feature>
<evidence type="ECO:0008006" key="3">
    <source>
        <dbReference type="Google" id="ProtNLM"/>
    </source>
</evidence>
<keyword evidence="1" id="KW-0472">Membrane</keyword>
<name>A0A382XHQ5_9ZZZZ</name>
<dbReference type="EMBL" id="UINC01167783">
    <property type="protein sequence ID" value="SVD70473.1"/>
    <property type="molecule type" value="Genomic_DNA"/>
</dbReference>
<evidence type="ECO:0000313" key="2">
    <source>
        <dbReference type="EMBL" id="SVD70473.1"/>
    </source>
</evidence>
<protein>
    <recommendedName>
        <fullName evidence="3">DUF997 family protein</fullName>
    </recommendedName>
</protein>